<protein>
    <recommendedName>
        <fullName evidence="1">Peptidase S74 domain-containing protein</fullName>
    </recommendedName>
</protein>
<proteinExistence type="predicted"/>
<name>A0A6C0JJ56_9ZZZZ</name>
<feature type="domain" description="Peptidase S74" evidence="1">
    <location>
        <begin position="1068"/>
        <end position="1156"/>
    </location>
</feature>
<dbReference type="EMBL" id="MN740413">
    <property type="protein sequence ID" value="QHU05413.1"/>
    <property type="molecule type" value="Genomic_DNA"/>
</dbReference>
<evidence type="ECO:0000313" key="2">
    <source>
        <dbReference type="EMBL" id="QHU05413.1"/>
    </source>
</evidence>
<dbReference type="AlphaFoldDB" id="A0A6C0JJ56"/>
<evidence type="ECO:0000259" key="1">
    <source>
        <dbReference type="PROSITE" id="PS51688"/>
    </source>
</evidence>
<dbReference type="PROSITE" id="PS51688">
    <property type="entry name" value="ICA"/>
    <property type="match status" value="1"/>
</dbReference>
<accession>A0A6C0JJ56</accession>
<dbReference type="Pfam" id="PF13884">
    <property type="entry name" value="Peptidase_S74"/>
    <property type="match status" value="1"/>
</dbReference>
<organism evidence="2">
    <name type="scientific">viral metagenome</name>
    <dbReference type="NCBI Taxonomy" id="1070528"/>
    <lineage>
        <taxon>unclassified sequences</taxon>
        <taxon>metagenomes</taxon>
        <taxon>organismal metagenomes</taxon>
    </lineage>
</organism>
<sequence length="1156" mass="116367">MSDPNPFSNSNAPQHNLVSKIVKSSLLGSPYQVAVDLVDIHTAYTLQLGSPDEPVIQEYVQRIGTSEHRVQSIYADNIYGNINGTGVTGGTGINVNNNGSNSVVSANFIAGTGISFNIQNKAITVQNTLNFTAGSGISISSPTAPDFFYPFGTRVISFTGSTGSTANPQVAGNPGEIPFIGLTGNALVVDSSLQYDVTVPDPILYVPTMASRSVGNSGVIKFSTDVVGDSTIETGFEDYPGMGNILSIQSVGSTAATVTIDTIESFMGVNKTPTVELDVVGQTVLSYTVGTTGVTTTAYQAITGGSGPTGTLTLAPGTYKAYAWGQGGAGNGGAGGGGGYAEYNFTVAGTTSFSWTAAYGGASGGGNALVASIGSTQKFIVPGGGAGVTGATGGGGGNNTIGGLPTPEGGFVGGSTASFAEYTDLRDYLYTTTGGTINGSVANNDAYTNGLTGYIPQGMTMSLSRTALFEYNQTTNGVTYHIAPGTTITIETAGISFTNADLNIPTGALIPSGNITGLTVNDIGLSQGGTGGASYNNWVNSGASGGVSFVNAFADTGQSGITYSSGTVVMSQGSYNFVTGSTFTVFFQGSVSETMANQILVIGPGTTMIASAPLGGTNMIGLTFTSTGSAVLPNGSNINVSQRYFRNTNPIQPGFTGGAYGGGGLIGGGTPSLVVGVTGMTSGTTGNQPAGGGGGQYLDGVGVTLIHKVPGQGPLAFRNNLNRVGYGDGATGSGTPGSQYLVLQQQIINPTLGPALTVNGDSVLNGTCILGGSSGSVIVRSYGTPFQNTGPTEIVTHDIGFKSDNTSIVNDSFRLSAVLGSGAFGGDGLGFIISTATAPNNWTPTERFRITRGTSNTVGGNGITYPAGSVIVGGISGPSTSNLYVNGGAVIDSNSNSTNAVLTLRTGQPPQGVNSETSFVFIKGGSVGGGGVNANTLHLYRYGGDPYSWGSPGFAGSNVLEISAISAGSGVTGGGINNFTLNANTTLNGNVSIGTGYTFGPSGISGSGAPSRLTVTGSGSFGAGLTVGGGVAGAGLNVSNGITVSTSGTGPALTVNGTAIATDFTIPSDSRLKENVVTVDSALDKIMKMRGVYFNKLDETTRRIGVIAQEVEQILPEVVHTDDSPEQMKAVSYANIVGLLIEAIKEQQEMIKKLIQ</sequence>
<reference evidence="2" key="1">
    <citation type="journal article" date="2020" name="Nature">
        <title>Giant virus diversity and host interactions through global metagenomics.</title>
        <authorList>
            <person name="Schulz F."/>
            <person name="Roux S."/>
            <person name="Paez-Espino D."/>
            <person name="Jungbluth S."/>
            <person name="Walsh D.A."/>
            <person name="Denef V.J."/>
            <person name="McMahon K.D."/>
            <person name="Konstantinidis K.T."/>
            <person name="Eloe-Fadrosh E.A."/>
            <person name="Kyrpides N.C."/>
            <person name="Woyke T."/>
        </authorList>
    </citation>
    <scope>NUCLEOTIDE SEQUENCE</scope>
    <source>
        <strain evidence="2">GVMAG-M-3300027734-16</strain>
    </source>
</reference>
<dbReference type="InterPro" id="IPR030392">
    <property type="entry name" value="S74_ICA"/>
</dbReference>